<dbReference type="CDD" id="cd06582">
    <property type="entry name" value="TM_PBP1_LivH_like"/>
    <property type="match status" value="1"/>
</dbReference>
<protein>
    <submittedName>
        <fullName evidence="10">Amino acid/amide ABC transporter membrane protein 1, HAAT family</fullName>
    </submittedName>
</protein>
<dbReference type="PANTHER" id="PTHR11795:SF442">
    <property type="entry name" value="ABC TRANSPORTER ATP-BINDING PROTEIN"/>
    <property type="match status" value="1"/>
</dbReference>
<evidence type="ECO:0000256" key="5">
    <source>
        <dbReference type="ARBA" id="ARBA00022970"/>
    </source>
</evidence>
<evidence type="ECO:0000256" key="4">
    <source>
        <dbReference type="ARBA" id="ARBA00022692"/>
    </source>
</evidence>
<proteinExistence type="inferred from homology"/>
<dbReference type="Proteomes" id="UP000183585">
    <property type="component" value="Unassembled WGS sequence"/>
</dbReference>
<feature type="transmembrane region" description="Helical" evidence="9">
    <location>
        <begin position="92"/>
        <end position="113"/>
    </location>
</feature>
<feature type="transmembrane region" description="Helical" evidence="9">
    <location>
        <begin position="256"/>
        <end position="276"/>
    </location>
</feature>
<keyword evidence="4 9" id="KW-0812">Transmembrane</keyword>
<dbReference type="GO" id="GO:0022857">
    <property type="term" value="F:transmembrane transporter activity"/>
    <property type="evidence" value="ECO:0007669"/>
    <property type="project" value="InterPro"/>
</dbReference>
<dbReference type="Pfam" id="PF02653">
    <property type="entry name" value="BPD_transp_2"/>
    <property type="match status" value="1"/>
</dbReference>
<keyword evidence="3" id="KW-1003">Cell membrane</keyword>
<organism evidence="10 11">
    <name type="scientific">Micromonospora carbonacea</name>
    <dbReference type="NCBI Taxonomy" id="47853"/>
    <lineage>
        <taxon>Bacteria</taxon>
        <taxon>Bacillati</taxon>
        <taxon>Actinomycetota</taxon>
        <taxon>Actinomycetes</taxon>
        <taxon>Micromonosporales</taxon>
        <taxon>Micromonosporaceae</taxon>
        <taxon>Micromonospora</taxon>
    </lineage>
</organism>
<comment type="subcellular location">
    <subcellularLocation>
        <location evidence="1">Cell membrane</location>
        <topology evidence="1">Multi-pass membrane protein</topology>
    </subcellularLocation>
</comment>
<dbReference type="GO" id="GO:0006865">
    <property type="term" value="P:amino acid transport"/>
    <property type="evidence" value="ECO:0007669"/>
    <property type="project" value="UniProtKB-KW"/>
</dbReference>
<dbReference type="AlphaFoldDB" id="A0A1C4V522"/>
<keyword evidence="2" id="KW-0813">Transport</keyword>
<keyword evidence="5" id="KW-0029">Amino-acid transport</keyword>
<dbReference type="GO" id="GO:0005886">
    <property type="term" value="C:plasma membrane"/>
    <property type="evidence" value="ECO:0007669"/>
    <property type="project" value="UniProtKB-SubCell"/>
</dbReference>
<feature type="transmembrane region" description="Helical" evidence="9">
    <location>
        <begin position="12"/>
        <end position="31"/>
    </location>
</feature>
<dbReference type="InterPro" id="IPR052157">
    <property type="entry name" value="BCAA_transport_permease"/>
</dbReference>
<keyword evidence="11" id="KW-1185">Reference proteome</keyword>
<dbReference type="InterPro" id="IPR001851">
    <property type="entry name" value="ABC_transp_permease"/>
</dbReference>
<evidence type="ECO:0000256" key="7">
    <source>
        <dbReference type="ARBA" id="ARBA00023136"/>
    </source>
</evidence>
<evidence type="ECO:0000256" key="2">
    <source>
        <dbReference type="ARBA" id="ARBA00022448"/>
    </source>
</evidence>
<feature type="transmembrane region" description="Helical" evidence="9">
    <location>
        <begin position="223"/>
        <end position="250"/>
    </location>
</feature>
<feature type="transmembrane region" description="Helical" evidence="9">
    <location>
        <begin position="61"/>
        <end position="86"/>
    </location>
</feature>
<feature type="transmembrane region" description="Helical" evidence="9">
    <location>
        <begin position="142"/>
        <end position="159"/>
    </location>
</feature>
<comment type="similarity">
    <text evidence="8">Belongs to the binding-protein-dependent transport system permease family. LivHM subfamily.</text>
</comment>
<name>A0A1C4V522_9ACTN</name>
<evidence type="ECO:0000313" key="11">
    <source>
        <dbReference type="Proteomes" id="UP000183585"/>
    </source>
</evidence>
<sequence length="286" mass="27864">MDTYLIPAVDAITYGLLLAIAAAGLTLALGAGGVLNLAHGTLLAAGGYVAAATSSGTWTSLALAVVAATAVGAAGGAILAAGTAALAGRGHLHQALLTFGVALIGADLLTTIFGPDTRRPQVPAPLDATLTVAGHRYPADRLAVLAVAVVVAVVGYAVLHRTRAGRLVCATVDDRAMVAGIGVNPRTVDATVLIASGALAGLAGALVTPILGVGPGTADTTLLLSLVIVVCGGLGSVPGAVAAAIGVGLVQTVGVITAPAWAPYLLVAAMALSLLTRRIPLPGARR</sequence>
<reference evidence="11" key="1">
    <citation type="submission" date="2016-06" db="EMBL/GenBank/DDBJ databases">
        <authorList>
            <person name="Varghese N."/>
            <person name="Submissions Spin"/>
        </authorList>
    </citation>
    <scope>NUCLEOTIDE SEQUENCE [LARGE SCALE GENOMIC DNA]</scope>
    <source>
        <strain evidence="11">DSM 43168</strain>
    </source>
</reference>
<evidence type="ECO:0000313" key="10">
    <source>
        <dbReference type="EMBL" id="SCE79138.1"/>
    </source>
</evidence>
<keyword evidence="6 9" id="KW-1133">Transmembrane helix</keyword>
<dbReference type="PANTHER" id="PTHR11795">
    <property type="entry name" value="BRANCHED-CHAIN AMINO ACID TRANSPORT SYSTEM PERMEASE PROTEIN LIVH"/>
    <property type="match status" value="1"/>
</dbReference>
<evidence type="ECO:0000256" key="8">
    <source>
        <dbReference type="ARBA" id="ARBA00037998"/>
    </source>
</evidence>
<evidence type="ECO:0000256" key="6">
    <source>
        <dbReference type="ARBA" id="ARBA00022989"/>
    </source>
</evidence>
<dbReference type="EMBL" id="FMCT01000002">
    <property type="protein sequence ID" value="SCE79138.1"/>
    <property type="molecule type" value="Genomic_DNA"/>
</dbReference>
<keyword evidence="7 9" id="KW-0472">Membrane</keyword>
<feature type="transmembrane region" description="Helical" evidence="9">
    <location>
        <begin position="190"/>
        <end position="211"/>
    </location>
</feature>
<dbReference type="RefSeq" id="WP_218107288.1">
    <property type="nucleotide sequence ID" value="NZ_FMCT01000002.1"/>
</dbReference>
<gene>
    <name evidence="10" type="ORF">GA0070563_10243</name>
</gene>
<evidence type="ECO:0000256" key="3">
    <source>
        <dbReference type="ARBA" id="ARBA00022475"/>
    </source>
</evidence>
<evidence type="ECO:0000256" key="1">
    <source>
        <dbReference type="ARBA" id="ARBA00004651"/>
    </source>
</evidence>
<evidence type="ECO:0000256" key="9">
    <source>
        <dbReference type="SAM" id="Phobius"/>
    </source>
</evidence>
<accession>A0A1C4V522</accession>